<organism evidence="1 2">
    <name type="scientific">Ignicoccus pacificus DSM 13166</name>
    <dbReference type="NCBI Taxonomy" id="940294"/>
    <lineage>
        <taxon>Archaea</taxon>
        <taxon>Thermoproteota</taxon>
        <taxon>Thermoprotei</taxon>
        <taxon>Desulfurococcales</taxon>
        <taxon>Desulfurococcaceae</taxon>
        <taxon>Ignicoccus</taxon>
    </lineage>
</organism>
<sequence>MLEGCCSVENIKRWISEVYGSFILLGFEKSSLPSLMFVSGSTSFASMSYSPYTRTIIVNVAALNQEIEELVESIRMPKEYVECAARVITWWNAAHEIGHHIADITRYHRIASIIVGEIVDDTILGDFLSYEITNLVHDIAANDIAENMVFKVMVYAYRSCNSYLLSILNSALKFKKVTKVSFPSVLETLETSGCLARNTSRTAQRLLNEIYLPLVELIELIAHNLNVGNLPHVPFPLSNCSLGTFKSDLINYPETKAEVPQERFPELNSSTLNFNLELLRKELSSGRIYPKPWIFHMRGKLRSFEYDWGYWSSQSVVLRRRKNRRVKGPALRLFESKLSSLWIIDNDLNPDEVNRVLSGVKRYFDELSVLIWDDKHVRFEERVPVSLTGKTAKDPFRMLEILQRVLRRKRVHKLVTFMSKGYWRMEEESVKLFKSVEREIFKTGRGLFITYGTIPPELDRRWIVYLKDPKVGVWRKVTAKMLWSQY</sequence>
<gene>
    <name evidence="1" type="ORF">IPA_00965</name>
</gene>
<dbReference type="Proteomes" id="UP001063698">
    <property type="component" value="Chromosome"/>
</dbReference>
<protein>
    <submittedName>
        <fullName evidence="1">Uncharacterized protein</fullName>
    </submittedName>
</protein>
<name>A0A977KAE7_9CREN</name>
<dbReference type="KEGG" id="ipc:IPA_00965"/>
<dbReference type="EMBL" id="CP006868">
    <property type="protein sequence ID" value="UXD22024.1"/>
    <property type="molecule type" value="Genomic_DNA"/>
</dbReference>
<dbReference type="AlphaFoldDB" id="A0A977KAE7"/>
<accession>A0A977KAE7</accession>
<keyword evidence="2" id="KW-1185">Reference proteome</keyword>
<reference evidence="1" key="1">
    <citation type="submission" date="2013-11" db="EMBL/GenBank/DDBJ databases">
        <title>Comparative genomics of Ignicoccus.</title>
        <authorList>
            <person name="Podar M."/>
        </authorList>
    </citation>
    <scope>NUCLEOTIDE SEQUENCE</scope>
    <source>
        <strain evidence="1">DSM 13166</strain>
    </source>
</reference>
<proteinExistence type="predicted"/>
<evidence type="ECO:0000313" key="2">
    <source>
        <dbReference type="Proteomes" id="UP001063698"/>
    </source>
</evidence>
<evidence type="ECO:0000313" key="1">
    <source>
        <dbReference type="EMBL" id="UXD22024.1"/>
    </source>
</evidence>